<keyword evidence="6 7" id="KW-0472">Membrane</keyword>
<comment type="subcellular location">
    <subcellularLocation>
        <location evidence="1">Cell membrane</location>
        <topology evidence="1">Multi-pass membrane protein</topology>
    </subcellularLocation>
</comment>
<feature type="transmembrane region" description="Helical" evidence="7">
    <location>
        <begin position="190"/>
        <end position="213"/>
    </location>
</feature>
<dbReference type="Pfam" id="PF09335">
    <property type="entry name" value="VTT_dom"/>
    <property type="match status" value="1"/>
</dbReference>
<keyword evidence="10" id="KW-1185">Reference proteome</keyword>
<evidence type="ECO:0000256" key="3">
    <source>
        <dbReference type="ARBA" id="ARBA00022475"/>
    </source>
</evidence>
<proteinExistence type="inferred from homology"/>
<dbReference type="RefSeq" id="WP_375163604.1">
    <property type="nucleotide sequence ID" value="NZ_BAAAQY010000002.1"/>
</dbReference>
<name>A0ABN3D9T8_9MICO</name>
<feature type="transmembrane region" description="Helical" evidence="7">
    <location>
        <begin position="225"/>
        <end position="243"/>
    </location>
</feature>
<evidence type="ECO:0000256" key="4">
    <source>
        <dbReference type="ARBA" id="ARBA00022692"/>
    </source>
</evidence>
<dbReference type="EMBL" id="BAAAQY010000002">
    <property type="protein sequence ID" value="GAA2225335.1"/>
    <property type="molecule type" value="Genomic_DNA"/>
</dbReference>
<feature type="domain" description="VTT" evidence="8">
    <location>
        <begin position="83"/>
        <end position="209"/>
    </location>
</feature>
<protein>
    <recommendedName>
        <fullName evidence="8">VTT domain-containing protein</fullName>
    </recommendedName>
</protein>
<dbReference type="InterPro" id="IPR032816">
    <property type="entry name" value="VTT_dom"/>
</dbReference>
<keyword evidence="3" id="KW-1003">Cell membrane</keyword>
<evidence type="ECO:0000313" key="10">
    <source>
        <dbReference type="Proteomes" id="UP001500929"/>
    </source>
</evidence>
<accession>A0ABN3D9T8</accession>
<feature type="transmembrane region" description="Helical" evidence="7">
    <location>
        <begin position="103"/>
        <end position="129"/>
    </location>
</feature>
<dbReference type="InterPro" id="IPR051311">
    <property type="entry name" value="DedA_domain"/>
</dbReference>
<evidence type="ECO:0000313" key="9">
    <source>
        <dbReference type="EMBL" id="GAA2225335.1"/>
    </source>
</evidence>
<dbReference type="PANTHER" id="PTHR42709:SF6">
    <property type="entry name" value="UNDECAPRENYL PHOSPHATE TRANSPORTER A"/>
    <property type="match status" value="1"/>
</dbReference>
<evidence type="ECO:0000256" key="5">
    <source>
        <dbReference type="ARBA" id="ARBA00022989"/>
    </source>
</evidence>
<evidence type="ECO:0000256" key="6">
    <source>
        <dbReference type="ARBA" id="ARBA00023136"/>
    </source>
</evidence>
<evidence type="ECO:0000259" key="8">
    <source>
        <dbReference type="Pfam" id="PF09335"/>
    </source>
</evidence>
<dbReference type="PANTHER" id="PTHR42709">
    <property type="entry name" value="ALKALINE PHOSPHATASE LIKE PROTEIN"/>
    <property type="match status" value="1"/>
</dbReference>
<comment type="caution">
    <text evidence="9">The sequence shown here is derived from an EMBL/GenBank/DDBJ whole genome shotgun (WGS) entry which is preliminary data.</text>
</comment>
<evidence type="ECO:0000256" key="7">
    <source>
        <dbReference type="SAM" id="Phobius"/>
    </source>
</evidence>
<organism evidence="9 10">
    <name type="scientific">Herbiconiux moechotypicola</name>
    <dbReference type="NCBI Taxonomy" id="637393"/>
    <lineage>
        <taxon>Bacteria</taxon>
        <taxon>Bacillati</taxon>
        <taxon>Actinomycetota</taxon>
        <taxon>Actinomycetes</taxon>
        <taxon>Micrococcales</taxon>
        <taxon>Microbacteriaceae</taxon>
        <taxon>Herbiconiux</taxon>
    </lineage>
</organism>
<reference evidence="9 10" key="1">
    <citation type="journal article" date="2019" name="Int. J. Syst. Evol. Microbiol.">
        <title>The Global Catalogue of Microorganisms (GCM) 10K type strain sequencing project: providing services to taxonomists for standard genome sequencing and annotation.</title>
        <authorList>
            <consortium name="The Broad Institute Genomics Platform"/>
            <consortium name="The Broad Institute Genome Sequencing Center for Infectious Disease"/>
            <person name="Wu L."/>
            <person name="Ma J."/>
        </authorList>
    </citation>
    <scope>NUCLEOTIDE SEQUENCE [LARGE SCALE GENOMIC DNA]</scope>
    <source>
        <strain evidence="9 10">JCM 16117</strain>
    </source>
</reference>
<evidence type="ECO:0000256" key="2">
    <source>
        <dbReference type="ARBA" id="ARBA00010792"/>
    </source>
</evidence>
<keyword evidence="5 7" id="KW-1133">Transmembrane helix</keyword>
<dbReference type="Proteomes" id="UP001500929">
    <property type="component" value="Unassembled WGS sequence"/>
</dbReference>
<keyword evidence="4 7" id="KW-0812">Transmembrane</keyword>
<evidence type="ECO:0000256" key="1">
    <source>
        <dbReference type="ARBA" id="ARBA00004651"/>
    </source>
</evidence>
<gene>
    <name evidence="9" type="ORF">GCM10009851_06350</name>
</gene>
<comment type="similarity">
    <text evidence="2">Belongs to the DedA family.</text>
</comment>
<sequence>MSLAFADPNPFLISTPASVSAVEPAAAVAPASVAAPATVEPDAPADSDESLGVIGDTAVGLMEVLGAPGAGLAVFAENLFPPIPSEVILPLAGFAASRGELDLVAAIVFCTLGSVLGALALYGLGAWLGRERMRAIARRLPLVDVHDVDRTEAWFARHGTKAVFFGRMLPLFRSFISIPAGIERMTLWKFLLLTAAGSLIWNTVFILAGFWLGEQWHVVEQYTDVLQYVVIGAVVLAVLWFVVARVRKHRAGQTDESQRGTAAE</sequence>